<name>A0ABR1J8W6_9AGAR</name>
<organism evidence="2 3">
    <name type="scientific">Marasmiellus scandens</name>
    <dbReference type="NCBI Taxonomy" id="2682957"/>
    <lineage>
        <taxon>Eukaryota</taxon>
        <taxon>Fungi</taxon>
        <taxon>Dikarya</taxon>
        <taxon>Basidiomycota</taxon>
        <taxon>Agaricomycotina</taxon>
        <taxon>Agaricomycetes</taxon>
        <taxon>Agaricomycetidae</taxon>
        <taxon>Agaricales</taxon>
        <taxon>Marasmiineae</taxon>
        <taxon>Omphalotaceae</taxon>
        <taxon>Marasmiellus</taxon>
    </lineage>
</organism>
<evidence type="ECO:0000313" key="2">
    <source>
        <dbReference type="EMBL" id="KAK7450118.1"/>
    </source>
</evidence>
<sequence>MKACHLRITSALAFLLLSLSAIAAPAKSDDGSVDSDLIIDLNPDIAKQAKTAQKAMLKDLQSGAVGGTGYIQFGYENGALYERTTSRDRQHYFCPADYIKMDAFKSKPADDVDRKLKTAQALYAAADAFPVHQVVLVRGDLPTDMDKYLYDMVLRVLLMNKAIEKIYFVKDMVELRDTKKWKRVYPPKWVYPPVPVQVGDMKKPTQNSVKLFIDLIKWSQMKG</sequence>
<gene>
    <name evidence="2" type="ORF">VKT23_013000</name>
</gene>
<evidence type="ECO:0000313" key="3">
    <source>
        <dbReference type="Proteomes" id="UP001498398"/>
    </source>
</evidence>
<dbReference type="EMBL" id="JBANRG010000034">
    <property type="protein sequence ID" value="KAK7450118.1"/>
    <property type="molecule type" value="Genomic_DNA"/>
</dbReference>
<proteinExistence type="predicted"/>
<keyword evidence="3" id="KW-1185">Reference proteome</keyword>
<feature type="chain" id="PRO_5046578147" evidence="1">
    <location>
        <begin position="29"/>
        <end position="223"/>
    </location>
</feature>
<accession>A0ABR1J8W6</accession>
<keyword evidence="1" id="KW-0732">Signal</keyword>
<feature type="signal peptide" evidence="1">
    <location>
        <begin position="1"/>
        <end position="28"/>
    </location>
</feature>
<protein>
    <submittedName>
        <fullName evidence="2">Uncharacterized protein</fullName>
    </submittedName>
</protein>
<reference evidence="2 3" key="1">
    <citation type="submission" date="2024-01" db="EMBL/GenBank/DDBJ databases">
        <title>A draft genome for the cacao thread blight pathogen Marasmiellus scandens.</title>
        <authorList>
            <person name="Baruah I.K."/>
            <person name="Leung J."/>
            <person name="Bukari Y."/>
            <person name="Amoako-Attah I."/>
            <person name="Meinhardt L.W."/>
            <person name="Bailey B.A."/>
            <person name="Cohen S.P."/>
        </authorList>
    </citation>
    <scope>NUCLEOTIDE SEQUENCE [LARGE SCALE GENOMIC DNA]</scope>
    <source>
        <strain evidence="2 3">GH-19</strain>
    </source>
</reference>
<dbReference type="Proteomes" id="UP001498398">
    <property type="component" value="Unassembled WGS sequence"/>
</dbReference>
<comment type="caution">
    <text evidence="2">The sequence shown here is derived from an EMBL/GenBank/DDBJ whole genome shotgun (WGS) entry which is preliminary data.</text>
</comment>
<evidence type="ECO:0000256" key="1">
    <source>
        <dbReference type="SAM" id="SignalP"/>
    </source>
</evidence>